<dbReference type="InterPro" id="IPR004942">
    <property type="entry name" value="Roadblock/LAMTOR2_dom"/>
</dbReference>
<evidence type="ECO:0000313" key="3">
    <source>
        <dbReference type="Proteomes" id="UP000184671"/>
    </source>
</evidence>
<gene>
    <name evidence="2" type="ORF">L21_1269</name>
</gene>
<dbReference type="EMBL" id="FMID01000029">
    <property type="protein sequence ID" value="SCL75371.1"/>
    <property type="molecule type" value="Genomic_DNA"/>
</dbReference>
<reference evidence="2 3" key="1">
    <citation type="submission" date="2016-08" db="EMBL/GenBank/DDBJ databases">
        <authorList>
            <person name="Seilhamer J.J."/>
        </authorList>
    </citation>
    <scope>NUCLEOTIDE SEQUENCE [LARGE SCALE GENOMIC DNA]</scope>
    <source>
        <strain evidence="2">L21-II-0</strain>
    </source>
</reference>
<dbReference type="STRING" id="118126.L21_1269"/>
<dbReference type="Pfam" id="PF03259">
    <property type="entry name" value="Robl_LC7"/>
    <property type="match status" value="1"/>
</dbReference>
<dbReference type="SUPFAM" id="SSF103196">
    <property type="entry name" value="Roadblock/LC7 domain"/>
    <property type="match status" value="1"/>
</dbReference>
<dbReference type="Gene3D" id="3.30.450.30">
    <property type="entry name" value="Dynein light chain 2a, cytoplasmic"/>
    <property type="match status" value="1"/>
</dbReference>
<dbReference type="AlphaFoldDB" id="A0A1M4MKB1"/>
<organism evidence="2 3">
    <name type="scientific">Methanoculleus chikugoensis</name>
    <dbReference type="NCBI Taxonomy" id="118126"/>
    <lineage>
        <taxon>Archaea</taxon>
        <taxon>Methanobacteriati</taxon>
        <taxon>Methanobacteriota</taxon>
        <taxon>Stenosarchaea group</taxon>
        <taxon>Methanomicrobia</taxon>
        <taxon>Methanomicrobiales</taxon>
        <taxon>Methanomicrobiaceae</taxon>
        <taxon>Methanoculleus</taxon>
    </lineage>
</organism>
<proteinExistence type="predicted"/>
<dbReference type="SMART" id="SM00960">
    <property type="entry name" value="Robl_LC7"/>
    <property type="match status" value="1"/>
</dbReference>
<dbReference type="Proteomes" id="UP000184671">
    <property type="component" value="Unassembled WGS sequence"/>
</dbReference>
<sequence length="127" mass="13192">MMSRHPFMEESARRYIGEIQSVVGVTACALVSSEGRILGKHFPEGDLTSSLFAAMCATVLASAEAACGSVDVERPCLVAVASADAAILIVSAGEATLITAVIDKSADLPTVQRQLLDIAARIGEEEA</sequence>
<accession>A0A1M4MKB1</accession>
<evidence type="ECO:0000259" key="1">
    <source>
        <dbReference type="SMART" id="SM00960"/>
    </source>
</evidence>
<feature type="domain" description="Roadblock/LAMTOR2" evidence="1">
    <location>
        <begin position="12"/>
        <end position="101"/>
    </location>
</feature>
<protein>
    <submittedName>
        <fullName evidence="2">Roadblock/LC7 domain protein</fullName>
    </submittedName>
</protein>
<name>A0A1M4MKB1_9EURY</name>
<evidence type="ECO:0000313" key="2">
    <source>
        <dbReference type="EMBL" id="SCL75371.1"/>
    </source>
</evidence>